<gene>
    <name evidence="2" type="ORF">I8752_25075</name>
</gene>
<feature type="chain" id="PRO_5035312291" evidence="1">
    <location>
        <begin position="25"/>
        <end position="502"/>
    </location>
</feature>
<dbReference type="AlphaFoldDB" id="A0A8J7LKQ2"/>
<organism evidence="2 3">
    <name type="scientific">Dendronalium phyllosphericum CENA369</name>
    <dbReference type="NCBI Taxonomy" id="1725256"/>
    <lineage>
        <taxon>Bacteria</taxon>
        <taxon>Bacillati</taxon>
        <taxon>Cyanobacteriota</taxon>
        <taxon>Cyanophyceae</taxon>
        <taxon>Nostocales</taxon>
        <taxon>Nostocaceae</taxon>
        <taxon>Dendronalium</taxon>
        <taxon>Dendronalium phyllosphericum</taxon>
    </lineage>
</organism>
<feature type="signal peptide" evidence="1">
    <location>
        <begin position="1"/>
        <end position="24"/>
    </location>
</feature>
<protein>
    <submittedName>
        <fullName evidence="2">DUF1800 domain-containing protein</fullName>
    </submittedName>
</protein>
<reference evidence="2 3" key="1">
    <citation type="journal article" date="2021" name="Int. J. Syst. Evol. Microbiol.">
        <title>Amazonocrinis nigriterrae gen. nov., sp. nov., Atlanticothrix silvestris gen. nov., sp. nov. and Dendronalium phyllosphericum gen. nov., sp. nov., nostocacean cyanobacteria from Brazilian environments.</title>
        <authorList>
            <person name="Alvarenga D.O."/>
            <person name="Andreote A.P.D."/>
            <person name="Branco L.H.Z."/>
            <person name="Delbaje E."/>
            <person name="Cruz R.B."/>
            <person name="Varani A.M."/>
            <person name="Fiore M.F."/>
        </authorList>
    </citation>
    <scope>NUCLEOTIDE SEQUENCE [LARGE SCALE GENOMIC DNA]</scope>
    <source>
        <strain evidence="2 3">CENA369</strain>
    </source>
</reference>
<dbReference type="Pfam" id="PF08811">
    <property type="entry name" value="DUF1800"/>
    <property type="match status" value="1"/>
</dbReference>
<comment type="caution">
    <text evidence="2">The sequence shown here is derived from an EMBL/GenBank/DDBJ whole genome shotgun (WGS) entry which is preliminary data.</text>
</comment>
<keyword evidence="1" id="KW-0732">Signal</keyword>
<accession>A0A8J7LKQ2</accession>
<evidence type="ECO:0000313" key="3">
    <source>
        <dbReference type="Proteomes" id="UP000662314"/>
    </source>
</evidence>
<name>A0A8J7LKQ2_9NOST</name>
<sequence>MTVKPKYLVLLLFISLGGIAPSHAANAPIDPKVLHAINRLSFGPRPGDLQRVESMGVERYIQEQLSPNSIPESPSLSNQLSQLKTLQLTPVELLNEYGKNLPPGQKPTPEQRQAAQKRARQVFDEAVQARLLQATTSPRQLQEVMVDFWYNHFNVYANKERDRLLVGAYEQQAIRPYALGRFRDLLGATARHPAMLLYLDNWQNTAPGSPGARGRFQGLNENYARELMELHTLGVDGGYTQQDVIALARIFTGWGFSRPNQQNDSSGFFFDPKRHDFSDKVFLKQTIKGSGLAEGEQALDILARSPATARHISYKLAQYFVSDNPPSALVDYLTERFLSTNGDIRAVLNTLFYSKEFWDSKNFNAKFKTPYEYAISAVRATGSEVKNTKPIFNILQQLGMPLYGYQTPEGYKNTQQAWLNPEAMNRRISFATAIASGSFRLSLIPMNQNKNDQIRPRQFVDALQLANTLGNSFSPQTQSAIASSPPQLQSALILGSPEFMRR</sequence>
<dbReference type="RefSeq" id="WP_214434943.1">
    <property type="nucleotide sequence ID" value="NZ_CAWPUQ010000154.1"/>
</dbReference>
<dbReference type="InterPro" id="IPR014917">
    <property type="entry name" value="DUF1800"/>
</dbReference>
<evidence type="ECO:0000256" key="1">
    <source>
        <dbReference type="SAM" id="SignalP"/>
    </source>
</evidence>
<evidence type="ECO:0000313" key="2">
    <source>
        <dbReference type="EMBL" id="MBH8576204.1"/>
    </source>
</evidence>
<dbReference type="EMBL" id="JAECZA010000227">
    <property type="protein sequence ID" value="MBH8576204.1"/>
    <property type="molecule type" value="Genomic_DNA"/>
</dbReference>
<dbReference type="Proteomes" id="UP000662314">
    <property type="component" value="Unassembled WGS sequence"/>
</dbReference>
<keyword evidence="3" id="KW-1185">Reference proteome</keyword>
<proteinExistence type="predicted"/>